<dbReference type="AlphaFoldDB" id="A0A0H4PF10"/>
<dbReference type="RefSeq" id="WP_048643025.1">
    <property type="nucleotide sequence ID" value="NZ_CP012040.1"/>
</dbReference>
<dbReference type="PANTHER" id="PTHR36195:SF4">
    <property type="entry name" value="DOMAIN PROTEIN, PUTATIVE (AFU_ORTHOLOGUE AFUA_5G01990)-RELATED"/>
    <property type="match status" value="1"/>
</dbReference>
<name>A0A0H4PF10_9BACT</name>
<sequence length="320" mass="36222">MTEEQNTEEKEIQDLIKTMKDYLDKEYLAGKKLRNFHPKMHGLLKGSLSILPDLPEELKQGLFKNPGVYQTWIRLSNAPPKVKSDKPASGRGLAIKVLDIPGEVIEPDPIGVPTQNFLLTTSPILSAWNISLYAKAIKAVLFGLWEQIKFAVNPSHWRSIFLTFKYSKKHDNLLSQTYFSGGAFKFGPALFVKFVLTPNDPNLGYTLDQAKDDNFLKSQLIKDCETKDHAFTLNVQIHKSDALQPLENTSIAWEGALIPVARLDIPQQSFDIPERIKMGEELEFSPWMGLEEHAPVGGINRARRRVYKELAAYRKSKGND</sequence>
<dbReference type="EMBL" id="CP012040">
    <property type="protein sequence ID" value="AKP52849.1"/>
    <property type="molecule type" value="Genomic_DNA"/>
</dbReference>
<dbReference type="InterPro" id="IPR020835">
    <property type="entry name" value="Catalase_sf"/>
</dbReference>
<dbReference type="GO" id="GO:0020037">
    <property type="term" value="F:heme binding"/>
    <property type="evidence" value="ECO:0007669"/>
    <property type="project" value="InterPro"/>
</dbReference>
<dbReference type="Proteomes" id="UP000036520">
    <property type="component" value="Chromosome"/>
</dbReference>
<dbReference type="Gene3D" id="2.40.180.10">
    <property type="entry name" value="Catalase core domain"/>
    <property type="match status" value="1"/>
</dbReference>
<dbReference type="KEGG" id="camu:CA2015_3462"/>
<accession>A0A0H4PF10</accession>
<dbReference type="OrthoDB" id="336698at2"/>
<protein>
    <submittedName>
        <fullName evidence="1">Catalase</fullName>
    </submittedName>
</protein>
<gene>
    <name evidence="1" type="ORF">CA2015_3462</name>
</gene>
<dbReference type="PANTHER" id="PTHR36195">
    <property type="entry name" value="DOMAIN PROTEIN, PUTATIVE (AFU_ORTHOLOGUE AFUA_5G01990)-RELATED-RELATED"/>
    <property type="match status" value="1"/>
</dbReference>
<organism evidence="1 2">
    <name type="scientific">Cyclobacterium amurskyense</name>
    <dbReference type="NCBI Taxonomy" id="320787"/>
    <lineage>
        <taxon>Bacteria</taxon>
        <taxon>Pseudomonadati</taxon>
        <taxon>Bacteroidota</taxon>
        <taxon>Cytophagia</taxon>
        <taxon>Cytophagales</taxon>
        <taxon>Cyclobacteriaceae</taxon>
        <taxon>Cyclobacterium</taxon>
    </lineage>
</organism>
<dbReference type="SUPFAM" id="SSF56634">
    <property type="entry name" value="Heme-dependent catalase-like"/>
    <property type="match status" value="1"/>
</dbReference>
<keyword evidence="2" id="KW-1185">Reference proteome</keyword>
<proteinExistence type="predicted"/>
<evidence type="ECO:0000313" key="2">
    <source>
        <dbReference type="Proteomes" id="UP000036520"/>
    </source>
</evidence>
<dbReference type="STRING" id="320787.CA2015_3462"/>
<reference evidence="1 2" key="1">
    <citation type="submission" date="2015-07" db="EMBL/GenBank/DDBJ databases">
        <authorList>
            <person name="Kim K.M."/>
        </authorList>
    </citation>
    <scope>NUCLEOTIDE SEQUENCE [LARGE SCALE GENOMIC DNA]</scope>
    <source>
        <strain evidence="1 2">KCTC 12363</strain>
    </source>
</reference>
<evidence type="ECO:0000313" key="1">
    <source>
        <dbReference type="EMBL" id="AKP52849.1"/>
    </source>
</evidence>